<proteinExistence type="predicted"/>
<keyword evidence="1" id="KW-0812">Transmembrane</keyword>
<evidence type="ECO:0000259" key="2">
    <source>
        <dbReference type="Pfam" id="PF09335"/>
    </source>
</evidence>
<comment type="caution">
    <text evidence="3">The sequence shown here is derived from an EMBL/GenBank/DDBJ whole genome shotgun (WGS) entry which is preliminary data.</text>
</comment>
<sequence length="163" mass="17592">MPSFLEGLPFRWLVLALFVIVFCRAQATYWVARLAVTGASRSRWGGWLRSPAVRRGSALLERWGLPVVTVSFVVVGLQTVMNAAAGLARVAWWRYTIAMVPGCVAWAFLYATVGLAVFWAVVAALAGSPWGIAALAGLVVAAVVALTVLRRRRDRTGGPARLP</sequence>
<feature type="transmembrane region" description="Helical" evidence="1">
    <location>
        <begin position="12"/>
        <end position="32"/>
    </location>
</feature>
<reference evidence="3 4" key="1">
    <citation type="submission" date="2021-05" db="EMBL/GenBank/DDBJ databases">
        <title>Whole genome sequence of Curtobacterium flaccumfaciens pv. flaccumfaciens strain CFBP 8819.</title>
        <authorList>
            <person name="Osdaghi E."/>
            <person name="Taghouti G."/>
            <person name="Portier P."/>
            <person name="Fazliarab A."/>
            <person name="Taghavi S.M."/>
            <person name="Briand M."/>
            <person name="Le-Saux M."/>
            <person name="Jacques M.-A."/>
        </authorList>
    </citation>
    <scope>NUCLEOTIDE SEQUENCE [LARGE SCALE GENOMIC DNA]</scope>
    <source>
        <strain evidence="3 4">CFBP 8819</strain>
    </source>
</reference>
<dbReference type="EMBL" id="JAHEWS010000020">
    <property type="protein sequence ID" value="MBT1588707.1"/>
    <property type="molecule type" value="Genomic_DNA"/>
</dbReference>
<feature type="transmembrane region" description="Helical" evidence="1">
    <location>
        <begin position="130"/>
        <end position="149"/>
    </location>
</feature>
<evidence type="ECO:0000256" key="1">
    <source>
        <dbReference type="SAM" id="Phobius"/>
    </source>
</evidence>
<keyword evidence="1" id="KW-1133">Transmembrane helix</keyword>
<dbReference type="Proteomes" id="UP001519641">
    <property type="component" value="Unassembled WGS sequence"/>
</dbReference>
<dbReference type="Pfam" id="PF09335">
    <property type="entry name" value="VTT_dom"/>
    <property type="match status" value="1"/>
</dbReference>
<keyword evidence="4" id="KW-1185">Reference proteome</keyword>
<evidence type="ECO:0000313" key="4">
    <source>
        <dbReference type="Proteomes" id="UP001519641"/>
    </source>
</evidence>
<dbReference type="InterPro" id="IPR032816">
    <property type="entry name" value="VTT_dom"/>
</dbReference>
<accession>A0ABS5VL00</accession>
<feature type="transmembrane region" description="Helical" evidence="1">
    <location>
        <begin position="97"/>
        <end position="124"/>
    </location>
</feature>
<name>A0ABS5VL00_9MICO</name>
<gene>
    <name evidence="3" type="ORF">KK097_12870</name>
</gene>
<feature type="domain" description="VTT" evidence="2">
    <location>
        <begin position="12"/>
        <end position="114"/>
    </location>
</feature>
<organism evidence="3 4">
    <name type="scientific">Curtobacterium aurantiacum</name>
    <dbReference type="NCBI Taxonomy" id="3236919"/>
    <lineage>
        <taxon>Bacteria</taxon>
        <taxon>Bacillati</taxon>
        <taxon>Actinomycetota</taxon>
        <taxon>Actinomycetes</taxon>
        <taxon>Micrococcales</taxon>
        <taxon>Microbacteriaceae</taxon>
        <taxon>Curtobacterium</taxon>
    </lineage>
</organism>
<protein>
    <submittedName>
        <fullName evidence="3">VTT domain-containing protein</fullName>
    </submittedName>
</protein>
<keyword evidence="1" id="KW-0472">Membrane</keyword>
<evidence type="ECO:0000313" key="3">
    <source>
        <dbReference type="EMBL" id="MBT1588707.1"/>
    </source>
</evidence>
<dbReference type="RefSeq" id="WP_214545092.1">
    <property type="nucleotide sequence ID" value="NZ_JAHEWN010000002.1"/>
</dbReference>